<keyword evidence="5" id="KW-1185">Reference proteome</keyword>
<comment type="caution">
    <text evidence="4">The sequence shown here is derived from an EMBL/GenBank/DDBJ whole genome shotgun (WGS) entry which is preliminary data.</text>
</comment>
<evidence type="ECO:0000259" key="2">
    <source>
        <dbReference type="PROSITE" id="PS50404"/>
    </source>
</evidence>
<dbReference type="InterPro" id="IPR036282">
    <property type="entry name" value="Glutathione-S-Trfase_C_sf"/>
</dbReference>
<evidence type="ECO:0000313" key="4">
    <source>
        <dbReference type="EMBL" id="TXT15579.1"/>
    </source>
</evidence>
<dbReference type="InterPro" id="IPR036249">
    <property type="entry name" value="Thioredoxin-like_sf"/>
</dbReference>
<feature type="domain" description="GST N-terminal" evidence="2">
    <location>
        <begin position="2"/>
        <end position="85"/>
    </location>
</feature>
<dbReference type="PANTHER" id="PTHR44051">
    <property type="entry name" value="GLUTATHIONE S-TRANSFERASE-RELATED"/>
    <property type="match status" value="1"/>
</dbReference>
<dbReference type="EMBL" id="QKWK01000001">
    <property type="protein sequence ID" value="TXT15579.1"/>
    <property type="molecule type" value="Genomic_DNA"/>
</dbReference>
<proteinExistence type="inferred from homology"/>
<dbReference type="SUPFAM" id="SSF47616">
    <property type="entry name" value="GST C-terminal domain-like"/>
    <property type="match status" value="1"/>
</dbReference>
<dbReference type="SFLD" id="SFLDS00019">
    <property type="entry name" value="Glutathione_Transferase_(cytos"/>
    <property type="match status" value="1"/>
</dbReference>
<name>A0A7D8Z3L9_VANHU</name>
<dbReference type="CDD" id="cd03057">
    <property type="entry name" value="GST_N_Beta"/>
    <property type="match status" value="1"/>
</dbReference>
<dbReference type="PROSITE" id="PS50404">
    <property type="entry name" value="GST_NTER"/>
    <property type="match status" value="1"/>
</dbReference>
<feature type="domain" description="GST C-terminal" evidence="3">
    <location>
        <begin position="81"/>
        <end position="216"/>
    </location>
</feature>
<dbReference type="InterPro" id="IPR004045">
    <property type="entry name" value="Glutathione_S-Trfase_N"/>
</dbReference>
<evidence type="ECO:0000259" key="3">
    <source>
        <dbReference type="PROSITE" id="PS50405"/>
    </source>
</evidence>
<dbReference type="InterPro" id="IPR040079">
    <property type="entry name" value="Glutathione_S-Trfase"/>
</dbReference>
<dbReference type="SUPFAM" id="SSF52833">
    <property type="entry name" value="Thioredoxin-like"/>
    <property type="match status" value="1"/>
</dbReference>
<protein>
    <recommendedName>
        <fullName evidence="6">GST N-terminal domain-containing protein</fullName>
    </recommendedName>
</protein>
<dbReference type="AlphaFoldDB" id="A0A7D8Z3L9"/>
<dbReference type="SFLD" id="SFLDG00358">
    <property type="entry name" value="Main_(cytGST)"/>
    <property type="match status" value="1"/>
</dbReference>
<gene>
    <name evidence="4" type="ORF">VHUM_00082</name>
</gene>
<sequence length="226" mass="25036">MPHYTLYGFNNSASTSIHWILAELAPLGATYDIVDINLRAGEQKADSYLALNAKGRVPTLKFGDKPVTETGAIAALLAEAYPDAKLAVTPAEGFDAHAFYLETLVYVLNSHLPVMRDWMYAGKDGAEEHAHGVRLFTLPRLKANFAFFDKQLGKTAFIAGDRPTIADFIFAPTCTWAKGLDVIAARYPNLKAYLARMRARDSWKAVLAREGVDPQLADWEKPYLEL</sequence>
<organism evidence="4 5">
    <name type="scientific">Vanrija humicola</name>
    <name type="common">Yeast</name>
    <name type="synonym">Cryptococcus humicola</name>
    <dbReference type="NCBI Taxonomy" id="5417"/>
    <lineage>
        <taxon>Eukaryota</taxon>
        <taxon>Fungi</taxon>
        <taxon>Dikarya</taxon>
        <taxon>Basidiomycota</taxon>
        <taxon>Agaricomycotina</taxon>
        <taxon>Tremellomycetes</taxon>
        <taxon>Trichosporonales</taxon>
        <taxon>Trichosporonaceae</taxon>
        <taxon>Vanrija</taxon>
    </lineage>
</organism>
<accession>A0A7D8Z3L9</accession>
<evidence type="ECO:0000256" key="1">
    <source>
        <dbReference type="ARBA" id="ARBA00007409"/>
    </source>
</evidence>
<dbReference type="Pfam" id="PF13410">
    <property type="entry name" value="GST_C_2"/>
    <property type="match status" value="1"/>
</dbReference>
<dbReference type="Gene3D" id="1.20.1050.10">
    <property type="match status" value="1"/>
</dbReference>
<dbReference type="InterPro" id="IPR010987">
    <property type="entry name" value="Glutathione-S-Trfase_C-like"/>
</dbReference>
<dbReference type="PROSITE" id="PS50405">
    <property type="entry name" value="GST_CTER"/>
    <property type="match status" value="1"/>
</dbReference>
<dbReference type="Pfam" id="PF02798">
    <property type="entry name" value="GST_N"/>
    <property type="match status" value="1"/>
</dbReference>
<evidence type="ECO:0008006" key="6">
    <source>
        <dbReference type="Google" id="ProtNLM"/>
    </source>
</evidence>
<evidence type="ECO:0000313" key="5">
    <source>
        <dbReference type="Proteomes" id="UP000473826"/>
    </source>
</evidence>
<dbReference type="PANTHER" id="PTHR44051:SF21">
    <property type="entry name" value="GLUTATHIONE S-TRANSFERASE FAMILY PROTEIN"/>
    <property type="match status" value="1"/>
</dbReference>
<comment type="similarity">
    <text evidence="1">Belongs to the GST superfamily.</text>
</comment>
<dbReference type="Proteomes" id="UP000473826">
    <property type="component" value="Unassembled WGS sequence"/>
</dbReference>
<dbReference type="OrthoDB" id="249703at2759"/>
<reference evidence="4 5" key="1">
    <citation type="journal article" date="2019" name="PLoS Genet.">
        <title>Convergent evolution of linked mating-type loci in basidiomycete fungi.</title>
        <authorList>
            <person name="Sun S."/>
            <person name="Coelho M.A."/>
            <person name="Heitman J."/>
            <person name="Nowrousian M."/>
        </authorList>
    </citation>
    <scope>NUCLEOTIDE SEQUENCE [LARGE SCALE GENOMIC DNA]</scope>
    <source>
        <strain evidence="4 5">CBS 4282</strain>
    </source>
</reference>
<dbReference type="Gene3D" id="3.40.30.10">
    <property type="entry name" value="Glutaredoxin"/>
    <property type="match status" value="1"/>
</dbReference>
<dbReference type="SFLD" id="SFLDG01150">
    <property type="entry name" value="Main.1:_Beta-like"/>
    <property type="match status" value="1"/>
</dbReference>